<evidence type="ECO:0000313" key="2">
    <source>
        <dbReference type="EMBL" id="MDZ5490130.1"/>
    </source>
</evidence>
<feature type="transmembrane region" description="Helical" evidence="1">
    <location>
        <begin position="21"/>
        <end position="39"/>
    </location>
</feature>
<keyword evidence="1" id="KW-0472">Membrane</keyword>
<evidence type="ECO:0000313" key="3">
    <source>
        <dbReference type="Proteomes" id="UP001290101"/>
    </source>
</evidence>
<dbReference type="RefSeq" id="WP_322440356.1">
    <property type="nucleotide sequence ID" value="NZ_JAXOTQ010000012.1"/>
</dbReference>
<feature type="transmembrane region" description="Helical" evidence="1">
    <location>
        <begin position="142"/>
        <end position="161"/>
    </location>
</feature>
<dbReference type="PANTHER" id="PTHR36840:SF1">
    <property type="entry name" value="BLL5714 PROTEIN"/>
    <property type="match status" value="1"/>
</dbReference>
<feature type="transmembrane region" description="Helical" evidence="1">
    <location>
        <begin position="307"/>
        <end position="325"/>
    </location>
</feature>
<keyword evidence="3" id="KW-1185">Reference proteome</keyword>
<gene>
    <name evidence="2" type="ORF">U2F25_11740</name>
</gene>
<feature type="transmembrane region" description="Helical" evidence="1">
    <location>
        <begin position="229"/>
        <end position="250"/>
    </location>
</feature>
<evidence type="ECO:0000256" key="1">
    <source>
        <dbReference type="SAM" id="Phobius"/>
    </source>
</evidence>
<dbReference type="Pfam" id="PF06772">
    <property type="entry name" value="LtrA"/>
    <property type="match status" value="1"/>
</dbReference>
<feature type="transmembrane region" description="Helical" evidence="1">
    <location>
        <begin position="337"/>
        <end position="354"/>
    </location>
</feature>
<dbReference type="InterPro" id="IPR010640">
    <property type="entry name" value="Low_temperature_requirement_A"/>
</dbReference>
<feature type="transmembrane region" description="Helical" evidence="1">
    <location>
        <begin position="89"/>
        <end position="107"/>
    </location>
</feature>
<reference evidence="2 3" key="1">
    <citation type="submission" date="2023-12" db="EMBL/GenBank/DDBJ databases">
        <title>Micromonospora sp. nov., isolated from Atacama Desert.</title>
        <authorList>
            <person name="Carro L."/>
            <person name="Golinska P."/>
            <person name="Klenk H.-P."/>
            <person name="Goodfellow M."/>
        </authorList>
    </citation>
    <scope>NUCLEOTIDE SEQUENCE [LARGE SCALE GENOMIC DNA]</scope>
    <source>
        <strain evidence="2 3">4G53</strain>
    </source>
</reference>
<protein>
    <submittedName>
        <fullName evidence="2">Low temperature requirement protein A</fullName>
    </submittedName>
</protein>
<sequence length="390" mass="42190">MGEPGREQRVREEATWRRATFLELFFDLVFVFALNQVSMRLINDFTTGHRLLFSEAAPTFLLFLALWMLWVSTVVLTSRVDPNSWPGQIAVFMTMAGGVVMAVAVAQGFEQRALVFAAAYVAARISRQLLNAIVRPAQRAPIPLKVSIVVGAVPWIVGALVDDLLLRAVLWALALALEYGGFALGLGRTVGVPVAGEHLAERLQQFFLITLGEAVFVSGKALSDSDFGIPHAAGFGLAFVSIVLLWRIYFYRAGAALPLAITRARNPDRQSVAVAGSHLLMIAGVVLAAVGFELDIIEPHGRPEPQWLIAILGGPALFLAGRALIELQVFSRVSRSRLAGLFTLGLLIPATWYAPPLTTGAAAATVLAAIAVWDAWRARGRELEPPAPRI</sequence>
<name>A0ABU5JC34_9ACTN</name>
<keyword evidence="1" id="KW-0812">Transmembrane</keyword>
<dbReference type="PANTHER" id="PTHR36840">
    <property type="entry name" value="BLL5714 PROTEIN"/>
    <property type="match status" value="1"/>
</dbReference>
<feature type="transmembrane region" description="Helical" evidence="1">
    <location>
        <begin position="59"/>
        <end position="77"/>
    </location>
</feature>
<feature type="transmembrane region" description="Helical" evidence="1">
    <location>
        <begin position="167"/>
        <end position="186"/>
    </location>
</feature>
<dbReference type="Proteomes" id="UP001290101">
    <property type="component" value="Unassembled WGS sequence"/>
</dbReference>
<keyword evidence="1" id="KW-1133">Transmembrane helix</keyword>
<proteinExistence type="predicted"/>
<feature type="transmembrane region" description="Helical" evidence="1">
    <location>
        <begin position="271"/>
        <end position="292"/>
    </location>
</feature>
<comment type="caution">
    <text evidence="2">The sequence shown here is derived from an EMBL/GenBank/DDBJ whole genome shotgun (WGS) entry which is preliminary data.</text>
</comment>
<dbReference type="EMBL" id="JAXOTQ010000012">
    <property type="protein sequence ID" value="MDZ5490130.1"/>
    <property type="molecule type" value="Genomic_DNA"/>
</dbReference>
<organism evidence="2 3">
    <name type="scientific">Micromonospora sicca</name>
    <dbReference type="NCBI Taxonomy" id="2202420"/>
    <lineage>
        <taxon>Bacteria</taxon>
        <taxon>Bacillati</taxon>
        <taxon>Actinomycetota</taxon>
        <taxon>Actinomycetes</taxon>
        <taxon>Micromonosporales</taxon>
        <taxon>Micromonosporaceae</taxon>
        <taxon>Micromonospora</taxon>
    </lineage>
</organism>
<accession>A0ABU5JC34</accession>